<dbReference type="InterPro" id="IPR029058">
    <property type="entry name" value="AB_hydrolase_fold"/>
</dbReference>
<keyword evidence="1" id="KW-0378">Hydrolase</keyword>
<dbReference type="PRINTS" id="PR00111">
    <property type="entry name" value="ABHYDROLASE"/>
</dbReference>
<evidence type="ECO:0000313" key="3">
    <source>
        <dbReference type="EMBL" id="SHN65522.1"/>
    </source>
</evidence>
<protein>
    <submittedName>
        <fullName evidence="3">Pimeloyl-ACP methyl ester carboxylesterase</fullName>
    </submittedName>
</protein>
<accession>A0A1M7T4D4</accession>
<organism evidence="3 4">
    <name type="scientific">Bradyrhizobium erythrophlei</name>
    <dbReference type="NCBI Taxonomy" id="1437360"/>
    <lineage>
        <taxon>Bacteria</taxon>
        <taxon>Pseudomonadati</taxon>
        <taxon>Pseudomonadota</taxon>
        <taxon>Alphaproteobacteria</taxon>
        <taxon>Hyphomicrobiales</taxon>
        <taxon>Nitrobacteraceae</taxon>
        <taxon>Bradyrhizobium</taxon>
    </lineage>
</organism>
<dbReference type="GO" id="GO:0016787">
    <property type="term" value="F:hydrolase activity"/>
    <property type="evidence" value="ECO:0007669"/>
    <property type="project" value="UniProtKB-KW"/>
</dbReference>
<name>A0A1M7T4D4_9BRAD</name>
<dbReference type="AlphaFoldDB" id="A0A1M7T4D4"/>
<dbReference type="Proteomes" id="UP000184096">
    <property type="component" value="Chromosome I"/>
</dbReference>
<dbReference type="SUPFAM" id="SSF53474">
    <property type="entry name" value="alpha/beta-Hydrolases"/>
    <property type="match status" value="1"/>
</dbReference>
<gene>
    <name evidence="3" type="ORF">SAMN05444170_0729</name>
</gene>
<dbReference type="PANTHER" id="PTHR43329">
    <property type="entry name" value="EPOXIDE HYDROLASE"/>
    <property type="match status" value="1"/>
</dbReference>
<dbReference type="Pfam" id="PF00561">
    <property type="entry name" value="Abhydrolase_1"/>
    <property type="match status" value="1"/>
</dbReference>
<proteinExistence type="predicted"/>
<evidence type="ECO:0000256" key="1">
    <source>
        <dbReference type="ARBA" id="ARBA00022801"/>
    </source>
</evidence>
<dbReference type="InterPro" id="IPR000639">
    <property type="entry name" value="Epox_hydrolase-like"/>
</dbReference>
<dbReference type="OrthoDB" id="9812774at2"/>
<evidence type="ECO:0000259" key="2">
    <source>
        <dbReference type="Pfam" id="PF00561"/>
    </source>
</evidence>
<sequence>MGLSQSIVVGDLTFDARLCGPEGGPVVVLLHGWPEFSSWWRESLKALGTAGYRAIAFDQRGYSRGARPLAVAEYCPDRLVGDVLGIADAVGAQSFHVVAHDWGGMVAWALATSHPQRLKSLTVLSTPHPVALQDSRKADPAQDRRLDYVRFFRLRDGSPEAALLADGARRLRDAFDPRVPKDLVDEVAQRLAEPGALSATLNWYRAVDDDLHVPAGEVRVPTLYIWGENDMALGEDAAMRTKDLVKAPYQFVRLAGHAHWLPNEGEADLQPTILAHLRAYD</sequence>
<dbReference type="PRINTS" id="PR00412">
    <property type="entry name" value="EPOXHYDRLASE"/>
</dbReference>
<dbReference type="RefSeq" id="WP_072816734.1">
    <property type="nucleotide sequence ID" value="NZ_LT670849.1"/>
</dbReference>
<reference evidence="4" key="1">
    <citation type="submission" date="2016-11" db="EMBL/GenBank/DDBJ databases">
        <authorList>
            <person name="Varghese N."/>
            <person name="Submissions S."/>
        </authorList>
    </citation>
    <scope>NUCLEOTIDE SEQUENCE [LARGE SCALE GENOMIC DNA]</scope>
    <source>
        <strain evidence="4">GAS401</strain>
    </source>
</reference>
<evidence type="ECO:0000313" key="4">
    <source>
        <dbReference type="Proteomes" id="UP000184096"/>
    </source>
</evidence>
<dbReference type="Gene3D" id="3.40.50.1820">
    <property type="entry name" value="alpha/beta hydrolase"/>
    <property type="match status" value="1"/>
</dbReference>
<keyword evidence="4" id="KW-1185">Reference proteome</keyword>
<feature type="domain" description="AB hydrolase-1" evidence="2">
    <location>
        <begin position="25"/>
        <end position="261"/>
    </location>
</feature>
<dbReference type="EMBL" id="LT670849">
    <property type="protein sequence ID" value="SHN65522.1"/>
    <property type="molecule type" value="Genomic_DNA"/>
</dbReference>
<dbReference type="InterPro" id="IPR000073">
    <property type="entry name" value="AB_hydrolase_1"/>
</dbReference>